<dbReference type="InterPro" id="IPR012340">
    <property type="entry name" value="NA-bd_OB-fold"/>
</dbReference>
<name>A0A8I2AM25_9GAMM</name>
<dbReference type="PANTHER" id="PTHR43875">
    <property type="entry name" value="MALTODEXTRIN IMPORT ATP-BINDING PROTEIN MSMX"/>
    <property type="match status" value="1"/>
</dbReference>
<evidence type="ECO:0000256" key="4">
    <source>
        <dbReference type="ARBA" id="ARBA00022519"/>
    </source>
</evidence>
<dbReference type="InterPro" id="IPR008995">
    <property type="entry name" value="Mo/tungstate-bd_C_term_dom"/>
</dbReference>
<evidence type="ECO:0000256" key="8">
    <source>
        <dbReference type="ARBA" id="ARBA00023004"/>
    </source>
</evidence>
<dbReference type="InterPro" id="IPR027417">
    <property type="entry name" value="P-loop_NTPase"/>
</dbReference>
<keyword evidence="4" id="KW-0997">Cell inner membrane</keyword>
<dbReference type="GO" id="GO:0055052">
    <property type="term" value="C:ATP-binding cassette (ABC) transporter complex, substrate-binding subunit-containing"/>
    <property type="evidence" value="ECO:0007669"/>
    <property type="project" value="TreeGrafter"/>
</dbReference>
<dbReference type="SMART" id="SM00382">
    <property type="entry name" value="AAA"/>
    <property type="match status" value="1"/>
</dbReference>
<keyword evidence="9" id="KW-0406">Ion transport</keyword>
<keyword evidence="6 12" id="KW-0067">ATP-binding</keyword>
<dbReference type="EMBL" id="JAGKLY010000001">
    <property type="protein sequence ID" value="MBQ0266861.1"/>
    <property type="molecule type" value="Genomic_DNA"/>
</dbReference>
<dbReference type="InterPro" id="IPR017871">
    <property type="entry name" value="ABC_transporter-like_CS"/>
</dbReference>
<evidence type="ECO:0000313" key="12">
    <source>
        <dbReference type="EMBL" id="MBQ0266861.1"/>
    </source>
</evidence>
<evidence type="ECO:0000256" key="9">
    <source>
        <dbReference type="ARBA" id="ARBA00023065"/>
    </source>
</evidence>
<dbReference type="InterPro" id="IPR013611">
    <property type="entry name" value="Transp-assoc_OB_typ2"/>
</dbReference>
<keyword evidence="3" id="KW-0410">Iron transport</keyword>
<proteinExistence type="predicted"/>
<dbReference type="GO" id="GO:0022857">
    <property type="term" value="F:transmembrane transporter activity"/>
    <property type="evidence" value="ECO:0007669"/>
    <property type="project" value="InterPro"/>
</dbReference>
<dbReference type="SUPFAM" id="SSF52540">
    <property type="entry name" value="P-loop containing nucleoside triphosphate hydrolases"/>
    <property type="match status" value="1"/>
</dbReference>
<dbReference type="FunFam" id="3.40.50.300:FF:002767">
    <property type="entry name" value="Fe(3+) ions import ATP-binding protein FbpC"/>
    <property type="match status" value="1"/>
</dbReference>
<evidence type="ECO:0000259" key="11">
    <source>
        <dbReference type="PROSITE" id="PS50893"/>
    </source>
</evidence>
<dbReference type="Proteomes" id="UP000674270">
    <property type="component" value="Unassembled WGS sequence"/>
</dbReference>
<accession>A0A8I2AM25</accession>
<evidence type="ECO:0000256" key="5">
    <source>
        <dbReference type="ARBA" id="ARBA00022741"/>
    </source>
</evidence>
<keyword evidence="1" id="KW-0813">Transport</keyword>
<keyword evidence="8" id="KW-0408">Iron</keyword>
<sequence>MTQHHFVELKNVTKRFGNNTVIDDLSLSIPQGSMVTLLGPSGCGKTTVLRLVAGLEKPSEGRMFIDGEDVTDRSIQQRDICMVFQSYALFPHMSLGDNVGYGLKMLGLSKAEIKKRVEEALELVDLAGFADRFVDQISGGQQQRVALARALILKPKVLLFDEPLSNLDANLRRSMREKIRELQQQFNITSLYVTHDQSEAFAVSDMVLVMNKGKIMQLGSPQELYRQPASKFMASFMGDANIFPATLSADSVDIFNYRLPRPEQFVTDKTAVTVGVRPEAITLSLQGDDSQRCTVTHVAYMGPQYEVTVDWHGQSMLLQINATQLQPSVGENLYLQIHPYGMFILNEKE</sequence>
<dbReference type="PROSITE" id="PS00211">
    <property type="entry name" value="ABC_TRANSPORTER_1"/>
    <property type="match status" value="1"/>
</dbReference>
<feature type="domain" description="ABC transporter" evidence="11">
    <location>
        <begin position="7"/>
        <end position="237"/>
    </location>
</feature>
<dbReference type="Pfam" id="PF00005">
    <property type="entry name" value="ABC_tran"/>
    <property type="match status" value="1"/>
</dbReference>
<evidence type="ECO:0000313" key="13">
    <source>
        <dbReference type="Proteomes" id="UP000674270"/>
    </source>
</evidence>
<evidence type="ECO:0000256" key="6">
    <source>
        <dbReference type="ARBA" id="ARBA00022840"/>
    </source>
</evidence>
<dbReference type="PANTHER" id="PTHR43875:SF15">
    <property type="entry name" value="TREHALOSE IMPORT ATP-BINDING PROTEIN SUGC"/>
    <property type="match status" value="1"/>
</dbReference>
<dbReference type="Gene3D" id="2.40.50.100">
    <property type="match status" value="1"/>
</dbReference>
<evidence type="ECO:0000256" key="1">
    <source>
        <dbReference type="ARBA" id="ARBA00022448"/>
    </source>
</evidence>
<protein>
    <submittedName>
        <fullName evidence="12">Ferric ABC transporter ATP-binding protein</fullName>
    </submittedName>
</protein>
<dbReference type="GO" id="GO:0016887">
    <property type="term" value="F:ATP hydrolysis activity"/>
    <property type="evidence" value="ECO:0007669"/>
    <property type="project" value="InterPro"/>
</dbReference>
<keyword evidence="2" id="KW-1003">Cell membrane</keyword>
<keyword evidence="10" id="KW-0472">Membrane</keyword>
<evidence type="ECO:0000256" key="10">
    <source>
        <dbReference type="ARBA" id="ARBA00023136"/>
    </source>
</evidence>
<dbReference type="Pfam" id="PF08402">
    <property type="entry name" value="TOBE_2"/>
    <property type="match status" value="1"/>
</dbReference>
<evidence type="ECO:0000256" key="3">
    <source>
        <dbReference type="ARBA" id="ARBA00022496"/>
    </source>
</evidence>
<dbReference type="NCBIfam" id="NF008513">
    <property type="entry name" value="PRK11432.1"/>
    <property type="match status" value="1"/>
</dbReference>
<dbReference type="PROSITE" id="PS50893">
    <property type="entry name" value="ABC_TRANSPORTER_2"/>
    <property type="match status" value="1"/>
</dbReference>
<dbReference type="InterPro" id="IPR003593">
    <property type="entry name" value="AAA+_ATPase"/>
</dbReference>
<dbReference type="Gene3D" id="2.40.50.140">
    <property type="entry name" value="Nucleic acid-binding proteins"/>
    <property type="match status" value="1"/>
</dbReference>
<evidence type="ECO:0000256" key="2">
    <source>
        <dbReference type="ARBA" id="ARBA00022475"/>
    </source>
</evidence>
<dbReference type="AlphaFoldDB" id="A0A8I2AM25"/>
<gene>
    <name evidence="12" type="primary">fbpC</name>
    <name evidence="12" type="ORF">J7T18_00920</name>
</gene>
<dbReference type="InterPro" id="IPR003439">
    <property type="entry name" value="ABC_transporter-like_ATP-bd"/>
</dbReference>
<dbReference type="SUPFAM" id="SSF50331">
    <property type="entry name" value="MOP-like"/>
    <property type="match status" value="1"/>
</dbReference>
<organism evidence="12 13">
    <name type="scientific">Providencia huaxiensis</name>
    <dbReference type="NCBI Taxonomy" id="2027290"/>
    <lineage>
        <taxon>Bacteria</taxon>
        <taxon>Pseudomonadati</taxon>
        <taxon>Pseudomonadota</taxon>
        <taxon>Gammaproteobacteria</taxon>
        <taxon>Enterobacterales</taxon>
        <taxon>Morganellaceae</taxon>
        <taxon>Providencia</taxon>
    </lineage>
</organism>
<reference evidence="12" key="1">
    <citation type="submission" date="2021-03" db="EMBL/GenBank/DDBJ databases">
        <authorList>
            <person name="Stanton E."/>
        </authorList>
    </citation>
    <scope>NUCLEOTIDE SEQUENCE</scope>
    <source>
        <strain evidence="12">2020EL-00113</strain>
    </source>
</reference>
<dbReference type="InterPro" id="IPR047641">
    <property type="entry name" value="ABC_transpr_MalK/UgpC-like"/>
</dbReference>
<evidence type="ECO:0000256" key="7">
    <source>
        <dbReference type="ARBA" id="ARBA00022967"/>
    </source>
</evidence>
<comment type="caution">
    <text evidence="12">The sequence shown here is derived from an EMBL/GenBank/DDBJ whole genome shotgun (WGS) entry which is preliminary data.</text>
</comment>
<dbReference type="RefSeq" id="WP_206276247.1">
    <property type="nucleotide sequence ID" value="NZ_CP178221.1"/>
</dbReference>
<dbReference type="Gene3D" id="3.40.50.300">
    <property type="entry name" value="P-loop containing nucleotide triphosphate hydrolases"/>
    <property type="match status" value="1"/>
</dbReference>
<dbReference type="GO" id="GO:0006826">
    <property type="term" value="P:iron ion transport"/>
    <property type="evidence" value="ECO:0007669"/>
    <property type="project" value="UniProtKB-KW"/>
</dbReference>
<dbReference type="GO" id="GO:0005524">
    <property type="term" value="F:ATP binding"/>
    <property type="evidence" value="ECO:0007669"/>
    <property type="project" value="UniProtKB-KW"/>
</dbReference>
<keyword evidence="7" id="KW-1278">Translocase</keyword>
<keyword evidence="5" id="KW-0547">Nucleotide-binding</keyword>